<proteinExistence type="inferred from homology"/>
<comment type="catalytic activity">
    <reaction evidence="4">
        <text>L-glutaminyl-[peptide chain release factor] + S-adenosyl-L-methionine = N(5)-methyl-L-glutaminyl-[peptide chain release factor] + S-adenosyl-L-homocysteine + H(+)</text>
        <dbReference type="Rhea" id="RHEA:42896"/>
        <dbReference type="Rhea" id="RHEA-COMP:10271"/>
        <dbReference type="Rhea" id="RHEA-COMP:10272"/>
        <dbReference type="ChEBI" id="CHEBI:15378"/>
        <dbReference type="ChEBI" id="CHEBI:30011"/>
        <dbReference type="ChEBI" id="CHEBI:57856"/>
        <dbReference type="ChEBI" id="CHEBI:59789"/>
        <dbReference type="ChEBI" id="CHEBI:61891"/>
        <dbReference type="EC" id="2.1.1.297"/>
    </reaction>
</comment>
<dbReference type="PANTHER" id="PTHR18895">
    <property type="entry name" value="HEMK METHYLTRANSFERASE"/>
    <property type="match status" value="1"/>
</dbReference>
<dbReference type="GO" id="GO:0003676">
    <property type="term" value="F:nucleic acid binding"/>
    <property type="evidence" value="ECO:0007669"/>
    <property type="project" value="InterPro"/>
</dbReference>
<dbReference type="NCBIfam" id="TIGR00536">
    <property type="entry name" value="hemK_fam"/>
    <property type="match status" value="1"/>
</dbReference>
<dbReference type="PANTHER" id="PTHR18895:SF74">
    <property type="entry name" value="MTRF1L RELEASE FACTOR GLUTAMINE METHYLTRANSFERASE"/>
    <property type="match status" value="1"/>
</dbReference>
<dbReference type="AlphaFoldDB" id="A0A290QMQ2"/>
<dbReference type="PROSITE" id="PS00092">
    <property type="entry name" value="N6_MTASE"/>
    <property type="match status" value="1"/>
</dbReference>
<feature type="domain" description="Methyltransferase" evidence="5">
    <location>
        <begin position="120"/>
        <end position="256"/>
    </location>
</feature>
<dbReference type="InterPro" id="IPR050320">
    <property type="entry name" value="N5-glutamine_MTase"/>
</dbReference>
<dbReference type="EMBL" id="CP023344">
    <property type="protein sequence ID" value="ATC65931.1"/>
    <property type="molecule type" value="Genomic_DNA"/>
</dbReference>
<dbReference type="OrthoDB" id="9800643at2"/>
<feature type="binding site" evidence="4">
    <location>
        <position position="149"/>
    </location>
    <ligand>
        <name>S-adenosyl-L-methionine</name>
        <dbReference type="ChEBI" id="CHEBI:59789"/>
    </ligand>
</feature>
<dbReference type="NCBIfam" id="TIGR03534">
    <property type="entry name" value="RF_mod_PrmC"/>
    <property type="match status" value="1"/>
</dbReference>
<keyword evidence="1 4" id="KW-0489">Methyltransferase</keyword>
<dbReference type="InterPro" id="IPR025714">
    <property type="entry name" value="Methyltranfer_dom"/>
</dbReference>
<reference evidence="7 8" key="1">
    <citation type="submission" date="2017-09" db="EMBL/GenBank/DDBJ databases">
        <title>Complete genome sequence of Verrucomicrobial strain HZ-65, isolated from freshwater.</title>
        <authorList>
            <person name="Choi A."/>
        </authorList>
    </citation>
    <scope>NUCLEOTIDE SEQUENCE [LARGE SCALE GENOMIC DNA]</scope>
    <source>
        <strain evidence="7 8">HZ-65</strain>
    </source>
</reference>
<keyword evidence="8" id="KW-1185">Reference proteome</keyword>
<dbReference type="Gene3D" id="3.40.50.150">
    <property type="entry name" value="Vaccinia Virus protein VP39"/>
    <property type="match status" value="1"/>
</dbReference>
<dbReference type="KEGG" id="vbh:CMV30_01690"/>
<dbReference type="SUPFAM" id="SSF53335">
    <property type="entry name" value="S-adenosyl-L-methionine-dependent methyltransferases"/>
    <property type="match status" value="1"/>
</dbReference>
<evidence type="ECO:0000259" key="6">
    <source>
        <dbReference type="Pfam" id="PF17827"/>
    </source>
</evidence>
<accession>A0A290QMQ2</accession>
<evidence type="ECO:0000313" key="8">
    <source>
        <dbReference type="Proteomes" id="UP000217265"/>
    </source>
</evidence>
<dbReference type="EC" id="2.1.1.297" evidence="4"/>
<name>A0A290QMQ2_9BACT</name>
<protein>
    <recommendedName>
        <fullName evidence="4">Release factor glutamine methyltransferase</fullName>
        <shortName evidence="4">RF MTase</shortName>
        <ecNumber evidence="4">2.1.1.297</ecNumber>
    </recommendedName>
    <alternativeName>
        <fullName evidence="4">N5-glutamine methyltransferase PrmC</fullName>
    </alternativeName>
    <alternativeName>
        <fullName evidence="4">Protein-(glutamine-N5) MTase PrmC</fullName>
    </alternativeName>
    <alternativeName>
        <fullName evidence="4">Protein-glutamine N-methyltransferase PrmC</fullName>
    </alternativeName>
</protein>
<dbReference type="GO" id="GO:0102559">
    <property type="term" value="F:peptide chain release factor N(5)-glutamine methyltransferase activity"/>
    <property type="evidence" value="ECO:0007669"/>
    <property type="project" value="UniProtKB-EC"/>
</dbReference>
<comment type="function">
    <text evidence="4">Methylates the class 1 translation termination release factors RF1/PrfA and RF2/PrfB on the glutamine residue of the universally conserved GGQ motif.</text>
</comment>
<organism evidence="7 8">
    <name type="scientific">Nibricoccus aquaticus</name>
    <dbReference type="NCBI Taxonomy" id="2576891"/>
    <lineage>
        <taxon>Bacteria</taxon>
        <taxon>Pseudomonadati</taxon>
        <taxon>Verrucomicrobiota</taxon>
        <taxon>Opitutia</taxon>
        <taxon>Opitutales</taxon>
        <taxon>Opitutaceae</taxon>
        <taxon>Nibricoccus</taxon>
    </lineage>
</organism>
<sequence length="291" mass="31605">MLSVLEIIKKTTDFFASKGVESPRLNAELVIGHALGLKRMQLYLQFERLLAEAELEKIRPLVRRRALREPLQYILGETEWYGLKLKTDKRALIPRPETELLMEFAVKAAKDAGAAGTPVTRILDLGTGTGAIALALAKEFPEAKVFAVDASEEALALATENAMALGLTERVTFLKSDWFSAVPEPKDVTERFGLIVSNPPYLTEAEVAEAEPEVRAFEPVSALIAADAGAADLRRIIAGAPRFMAEGGVLALETGIAQHAELVAACGAAGFARSESKQDLTGRDRFVMAWR</sequence>
<evidence type="ECO:0000256" key="1">
    <source>
        <dbReference type="ARBA" id="ARBA00022603"/>
    </source>
</evidence>
<evidence type="ECO:0000256" key="4">
    <source>
        <dbReference type="HAMAP-Rule" id="MF_02126"/>
    </source>
</evidence>
<dbReference type="Pfam" id="PF17827">
    <property type="entry name" value="PrmC_N"/>
    <property type="match status" value="1"/>
</dbReference>
<dbReference type="InterPro" id="IPR019874">
    <property type="entry name" value="RF_methyltr_PrmC"/>
</dbReference>
<keyword evidence="2 4" id="KW-0808">Transferase</keyword>
<evidence type="ECO:0000256" key="3">
    <source>
        <dbReference type="ARBA" id="ARBA00022691"/>
    </source>
</evidence>
<dbReference type="Gene3D" id="1.10.8.10">
    <property type="entry name" value="DNA helicase RuvA subunit, C-terminal domain"/>
    <property type="match status" value="1"/>
</dbReference>
<dbReference type="GO" id="GO:0032259">
    <property type="term" value="P:methylation"/>
    <property type="evidence" value="ECO:0007669"/>
    <property type="project" value="UniProtKB-KW"/>
</dbReference>
<dbReference type="InterPro" id="IPR002052">
    <property type="entry name" value="DNA_methylase_N6_adenine_CS"/>
</dbReference>
<dbReference type="CDD" id="cd02440">
    <property type="entry name" value="AdoMet_MTases"/>
    <property type="match status" value="1"/>
</dbReference>
<comment type="similarity">
    <text evidence="4">Belongs to the protein N5-glutamine methyltransferase family. PrmC subfamily.</text>
</comment>
<evidence type="ECO:0000313" key="7">
    <source>
        <dbReference type="EMBL" id="ATC65931.1"/>
    </source>
</evidence>
<dbReference type="Proteomes" id="UP000217265">
    <property type="component" value="Chromosome"/>
</dbReference>
<dbReference type="InterPro" id="IPR040758">
    <property type="entry name" value="PrmC_N"/>
</dbReference>
<dbReference type="Pfam" id="PF13847">
    <property type="entry name" value="Methyltransf_31"/>
    <property type="match status" value="1"/>
</dbReference>
<feature type="domain" description="Release factor glutamine methyltransferase N-terminal" evidence="6">
    <location>
        <begin position="6"/>
        <end position="76"/>
    </location>
</feature>
<evidence type="ECO:0000259" key="5">
    <source>
        <dbReference type="Pfam" id="PF13847"/>
    </source>
</evidence>
<feature type="binding site" evidence="4">
    <location>
        <begin position="126"/>
        <end position="130"/>
    </location>
    <ligand>
        <name>S-adenosyl-L-methionine</name>
        <dbReference type="ChEBI" id="CHEBI:59789"/>
    </ligand>
</feature>
<evidence type="ECO:0000256" key="2">
    <source>
        <dbReference type="ARBA" id="ARBA00022679"/>
    </source>
</evidence>
<dbReference type="InterPro" id="IPR004556">
    <property type="entry name" value="HemK-like"/>
</dbReference>
<keyword evidence="3 4" id="KW-0949">S-adenosyl-L-methionine</keyword>
<feature type="binding site" evidence="4">
    <location>
        <begin position="198"/>
        <end position="201"/>
    </location>
    <ligand>
        <name>substrate</name>
    </ligand>
</feature>
<feature type="binding site" evidence="4">
    <location>
        <position position="198"/>
    </location>
    <ligand>
        <name>S-adenosyl-L-methionine</name>
        <dbReference type="ChEBI" id="CHEBI:59789"/>
    </ligand>
</feature>
<feature type="binding site" evidence="4">
    <location>
        <position position="178"/>
    </location>
    <ligand>
        <name>S-adenosyl-L-methionine</name>
        <dbReference type="ChEBI" id="CHEBI:59789"/>
    </ligand>
</feature>
<gene>
    <name evidence="4 7" type="primary">prmC</name>
    <name evidence="7" type="ORF">CMV30_01690</name>
</gene>
<dbReference type="HAMAP" id="MF_02126">
    <property type="entry name" value="RF_methyltr_PrmC"/>
    <property type="match status" value="1"/>
</dbReference>
<dbReference type="InterPro" id="IPR029063">
    <property type="entry name" value="SAM-dependent_MTases_sf"/>
</dbReference>